<dbReference type="PANTHER" id="PTHR11857:SF45">
    <property type="entry name" value="GENERAL ODORANT-BINDING PROTEIN 83A-RELATED"/>
    <property type="match status" value="1"/>
</dbReference>
<reference evidence="6 7" key="1">
    <citation type="submission" date="2024-05" db="EMBL/GenBank/DDBJ databases">
        <title>Culex pipiens pipiens assembly and annotation.</title>
        <authorList>
            <person name="Alout H."/>
            <person name="Durand T."/>
        </authorList>
    </citation>
    <scope>NUCLEOTIDE SEQUENCE [LARGE SCALE GENOMIC DNA]</scope>
    <source>
        <strain evidence="6">HA-2024</strain>
        <tissue evidence="6">Whole body</tissue>
    </source>
</reference>
<dbReference type="EMBL" id="JBEHCU010006654">
    <property type="protein sequence ID" value="KAL1396603.1"/>
    <property type="molecule type" value="Genomic_DNA"/>
</dbReference>
<evidence type="ECO:0000256" key="5">
    <source>
        <dbReference type="SAM" id="SignalP"/>
    </source>
</evidence>
<feature type="signal peptide" evidence="5">
    <location>
        <begin position="1"/>
        <end position="29"/>
    </location>
</feature>
<gene>
    <name evidence="6" type="ORF">pipiens_010409</name>
</gene>
<keyword evidence="7" id="KW-1185">Reference proteome</keyword>
<keyword evidence="3" id="KW-0964">Secreted</keyword>
<dbReference type="GO" id="GO:0007608">
    <property type="term" value="P:sensory perception of smell"/>
    <property type="evidence" value="ECO:0007669"/>
    <property type="project" value="UniProtKB-ARBA"/>
</dbReference>
<feature type="chain" id="PRO_5044743537" evidence="5">
    <location>
        <begin position="30"/>
        <end position="170"/>
    </location>
</feature>
<evidence type="ECO:0000256" key="3">
    <source>
        <dbReference type="ARBA" id="ARBA00022525"/>
    </source>
</evidence>
<name>A0ABD1DAC8_CULPP</name>
<proteinExistence type="inferred from homology"/>
<evidence type="ECO:0000256" key="2">
    <source>
        <dbReference type="ARBA" id="ARBA00008098"/>
    </source>
</evidence>
<dbReference type="SMART" id="SM00708">
    <property type="entry name" value="PhBP"/>
    <property type="match status" value="1"/>
</dbReference>
<dbReference type="Proteomes" id="UP001562425">
    <property type="component" value="Unassembled WGS sequence"/>
</dbReference>
<organism evidence="6 7">
    <name type="scientific">Culex pipiens pipiens</name>
    <name type="common">Northern house mosquito</name>
    <dbReference type="NCBI Taxonomy" id="38569"/>
    <lineage>
        <taxon>Eukaryota</taxon>
        <taxon>Metazoa</taxon>
        <taxon>Ecdysozoa</taxon>
        <taxon>Arthropoda</taxon>
        <taxon>Hexapoda</taxon>
        <taxon>Insecta</taxon>
        <taxon>Pterygota</taxon>
        <taxon>Neoptera</taxon>
        <taxon>Endopterygota</taxon>
        <taxon>Diptera</taxon>
        <taxon>Nematocera</taxon>
        <taxon>Culicoidea</taxon>
        <taxon>Culicidae</taxon>
        <taxon>Culicinae</taxon>
        <taxon>Culicini</taxon>
        <taxon>Culex</taxon>
        <taxon>Culex</taxon>
    </lineage>
</organism>
<evidence type="ECO:0000256" key="4">
    <source>
        <dbReference type="ARBA" id="ARBA00022729"/>
    </source>
</evidence>
<evidence type="ECO:0000313" key="6">
    <source>
        <dbReference type="EMBL" id="KAL1396603.1"/>
    </source>
</evidence>
<dbReference type="InterPro" id="IPR036728">
    <property type="entry name" value="PBP_GOBP_sf"/>
</dbReference>
<comment type="subcellular location">
    <subcellularLocation>
        <location evidence="1">Secreted</location>
    </subcellularLocation>
</comment>
<dbReference type="PRINTS" id="PR00485">
    <property type="entry name" value="MEALWORMBTLB"/>
</dbReference>
<dbReference type="SUPFAM" id="SSF47565">
    <property type="entry name" value="Insect pheromone/odorant-binding proteins"/>
    <property type="match status" value="1"/>
</dbReference>
<comment type="caution">
    <text evidence="6">The sequence shown here is derived from an EMBL/GenBank/DDBJ whole genome shotgun (WGS) entry which is preliminary data.</text>
</comment>
<evidence type="ECO:0000313" key="7">
    <source>
        <dbReference type="Proteomes" id="UP001562425"/>
    </source>
</evidence>
<dbReference type="AlphaFoldDB" id="A0ABD1DAC8"/>
<accession>A0ABD1DAC8</accession>
<dbReference type="Pfam" id="PF01395">
    <property type="entry name" value="PBP_GOBP"/>
    <property type="match status" value="1"/>
</dbReference>
<dbReference type="InterPro" id="IPR006170">
    <property type="entry name" value="PBP/GOBP"/>
</dbReference>
<dbReference type="CDD" id="cd23992">
    <property type="entry name" value="PBP_GOBP"/>
    <property type="match status" value="1"/>
</dbReference>
<dbReference type="GO" id="GO:0005576">
    <property type="term" value="C:extracellular region"/>
    <property type="evidence" value="ECO:0007669"/>
    <property type="project" value="UniProtKB-SubCell"/>
</dbReference>
<dbReference type="PANTHER" id="PTHR11857">
    <property type="entry name" value="ODORANT BINDING PROTEIN-RELATED"/>
    <property type="match status" value="1"/>
</dbReference>
<keyword evidence="4 5" id="KW-0732">Signal</keyword>
<sequence length="170" mass="19484">MRSYGETISSVLAMMTVATWLSSPVLIRAAPQQRAPDFPPASLIELTVASRKVCVDETGVTEDSIARFNNEPEVFDDDERLKCYMDCMFRQFNVTKPDTGDVDMIELYHAIPKEYNSVTLKVYNKCRDVVEGSTLCERAFSHHKCWKQNDPVLVLQLIDHMFTLAFFVEY</sequence>
<evidence type="ECO:0000256" key="1">
    <source>
        <dbReference type="ARBA" id="ARBA00004613"/>
    </source>
</evidence>
<protein>
    <submittedName>
        <fullName evidence="6">Uncharacterized protein</fullName>
    </submittedName>
</protein>
<dbReference type="Gene3D" id="1.10.238.20">
    <property type="entry name" value="Pheromone/general odorant binding protein domain"/>
    <property type="match status" value="1"/>
</dbReference>
<comment type="similarity">
    <text evidence="2">Belongs to the PBP/GOBP family.</text>
</comment>
<dbReference type="FunFam" id="1.10.238.20:FF:000001">
    <property type="entry name" value="General odorant-binding protein lush"/>
    <property type="match status" value="1"/>
</dbReference>